<reference evidence="2 3" key="1">
    <citation type="submission" date="2021-11" db="EMBL/GenBank/DDBJ databases">
        <authorList>
            <person name="Lee D.-H."/>
            <person name="Kim S.-B."/>
        </authorList>
    </citation>
    <scope>NUCLEOTIDE SEQUENCE [LARGE SCALE GENOMIC DNA]</scope>
    <source>
        <strain evidence="2 3">KCTC 52223</strain>
    </source>
</reference>
<keyword evidence="1" id="KW-1133">Transmembrane helix</keyword>
<feature type="transmembrane region" description="Helical" evidence="1">
    <location>
        <begin position="111"/>
        <end position="128"/>
    </location>
</feature>
<sequence length="135" mass="14500">MIARPLTRVALAFSVILFAASLTQDAFCVSGICSDWPGWSILLFGALGHTSWFANPLLGASWIASLFSRRVPALILALAALALAGSFLFETSVVTNEAGMSNPVTGLREGYWLWLASMAFAFIAAFFARKVPVKL</sequence>
<dbReference type="Proteomes" id="UP001198862">
    <property type="component" value="Unassembled WGS sequence"/>
</dbReference>
<keyword evidence="1" id="KW-0472">Membrane</keyword>
<keyword evidence="1" id="KW-0812">Transmembrane</keyword>
<gene>
    <name evidence="2" type="ORF">LJ725_26785</name>
</gene>
<evidence type="ECO:0000313" key="2">
    <source>
        <dbReference type="EMBL" id="MCC8432593.1"/>
    </source>
</evidence>
<feature type="transmembrane region" description="Helical" evidence="1">
    <location>
        <begin position="38"/>
        <end position="59"/>
    </location>
</feature>
<evidence type="ECO:0000313" key="3">
    <source>
        <dbReference type="Proteomes" id="UP001198862"/>
    </source>
</evidence>
<comment type="caution">
    <text evidence="2">The sequence shown here is derived from an EMBL/GenBank/DDBJ whole genome shotgun (WGS) entry which is preliminary data.</text>
</comment>
<proteinExistence type="predicted"/>
<keyword evidence="3" id="KW-1185">Reference proteome</keyword>
<feature type="transmembrane region" description="Helical" evidence="1">
    <location>
        <begin position="71"/>
        <end position="91"/>
    </location>
</feature>
<evidence type="ECO:0000256" key="1">
    <source>
        <dbReference type="SAM" id="Phobius"/>
    </source>
</evidence>
<accession>A0ABS8L2M2</accession>
<dbReference type="EMBL" id="JAJISD010000016">
    <property type="protein sequence ID" value="MCC8432593.1"/>
    <property type="molecule type" value="Genomic_DNA"/>
</dbReference>
<evidence type="ECO:0008006" key="4">
    <source>
        <dbReference type="Google" id="ProtNLM"/>
    </source>
</evidence>
<name>A0ABS8L2M2_9HYPH</name>
<organism evidence="2 3">
    <name type="scientific">Reyranella aquatilis</name>
    <dbReference type="NCBI Taxonomy" id="2035356"/>
    <lineage>
        <taxon>Bacteria</taxon>
        <taxon>Pseudomonadati</taxon>
        <taxon>Pseudomonadota</taxon>
        <taxon>Alphaproteobacteria</taxon>
        <taxon>Hyphomicrobiales</taxon>
        <taxon>Reyranellaceae</taxon>
        <taxon>Reyranella</taxon>
    </lineage>
</organism>
<protein>
    <recommendedName>
        <fullName evidence="4">Transmembrane protein</fullName>
    </recommendedName>
</protein>
<dbReference type="RefSeq" id="WP_230554014.1">
    <property type="nucleotide sequence ID" value="NZ_JAJISD010000016.1"/>
</dbReference>